<keyword evidence="2" id="KW-0547">Nucleotide-binding</keyword>
<proteinExistence type="inferred from homology"/>
<evidence type="ECO:0000259" key="4">
    <source>
        <dbReference type="PROSITE" id="PS00662"/>
    </source>
</evidence>
<dbReference type="InterPro" id="IPR003593">
    <property type="entry name" value="AAA+_ATPase"/>
</dbReference>
<evidence type="ECO:0000256" key="2">
    <source>
        <dbReference type="ARBA" id="ARBA00022741"/>
    </source>
</evidence>
<dbReference type="EMBL" id="MHQL01000013">
    <property type="protein sequence ID" value="OHA03537.1"/>
    <property type="molecule type" value="Genomic_DNA"/>
</dbReference>
<dbReference type="CDD" id="cd01129">
    <property type="entry name" value="PulE-GspE-like"/>
    <property type="match status" value="1"/>
</dbReference>
<dbReference type="SMART" id="SM00382">
    <property type="entry name" value="AAA"/>
    <property type="match status" value="1"/>
</dbReference>
<dbReference type="SUPFAM" id="SSF52540">
    <property type="entry name" value="P-loop containing nucleoside triphosphate hydrolases"/>
    <property type="match status" value="2"/>
</dbReference>
<gene>
    <name evidence="5" type="ORF">A3C16_00480</name>
</gene>
<dbReference type="InterPro" id="IPR001482">
    <property type="entry name" value="T2SS/T4SS_dom"/>
</dbReference>
<dbReference type="Proteomes" id="UP000177811">
    <property type="component" value="Unassembled WGS sequence"/>
</dbReference>
<dbReference type="Gene3D" id="3.30.450.90">
    <property type="match status" value="1"/>
</dbReference>
<dbReference type="GO" id="GO:0005524">
    <property type="term" value="F:ATP binding"/>
    <property type="evidence" value="ECO:0007669"/>
    <property type="project" value="UniProtKB-KW"/>
</dbReference>
<evidence type="ECO:0000256" key="3">
    <source>
        <dbReference type="ARBA" id="ARBA00022840"/>
    </source>
</evidence>
<organism evidence="5 6">
    <name type="scientific">Candidatus Sungbacteria bacterium RIFCSPHIGHO2_02_FULL_51_29</name>
    <dbReference type="NCBI Taxonomy" id="1802273"/>
    <lineage>
        <taxon>Bacteria</taxon>
        <taxon>Candidatus Sungiibacteriota</taxon>
    </lineage>
</organism>
<comment type="similarity">
    <text evidence="1">Belongs to the GSP E family.</text>
</comment>
<dbReference type="GO" id="GO:0005886">
    <property type="term" value="C:plasma membrane"/>
    <property type="evidence" value="ECO:0007669"/>
    <property type="project" value="TreeGrafter"/>
</dbReference>
<sequence>MAQFQQQEITAEELVRVLIQQAVRERVSDIHIEPLVDRMCLRFRVDGNLQDRGTRPLYELEPILTRMKVLSNLDITSHATPQEGHFEMTVDVGGGQAAAEAERAERSAGNLTDKLSSLFSKGGGNSLPPEPGVPLQAQQSTKRLIDVRLSIFPTIHGETAVLRLLNRAEMFMSIKDLGFDAAEFSIVKKIINKIYGMVLVTGPSGAGKTTTLYSILREIKSKEKNIITLEDPVEFHIDDIRQSQMNPDQGYTFAIGMRSILRQDPDVVMIGEIRDPETAEQAVRASLTGRIVFSTVHSNTTIGTIARLTDMNVERSLIAYAINGVIAQRLVRKMCQQCKTTYQPEAEYMSYFGLTDGQQTFLKGKGCSACDNTGYIGRVGIFEVFEFDDTIRSLIIDKAPMFAIQEYAEKNGMKTLKQGAIEKVLAGITTLEEAARTV</sequence>
<evidence type="ECO:0000313" key="6">
    <source>
        <dbReference type="Proteomes" id="UP000177811"/>
    </source>
</evidence>
<accession>A0A1G2KVR8</accession>
<feature type="domain" description="Bacterial type II secretion system protein E" evidence="4">
    <location>
        <begin position="261"/>
        <end position="275"/>
    </location>
</feature>
<evidence type="ECO:0000313" key="5">
    <source>
        <dbReference type="EMBL" id="OHA03537.1"/>
    </source>
</evidence>
<keyword evidence="3" id="KW-0067">ATP-binding</keyword>
<dbReference type="Pfam" id="PF00437">
    <property type="entry name" value="T2SSE"/>
    <property type="match status" value="2"/>
</dbReference>
<name>A0A1G2KVR8_9BACT</name>
<dbReference type="Gene3D" id="3.40.50.300">
    <property type="entry name" value="P-loop containing nucleotide triphosphate hydrolases"/>
    <property type="match status" value="1"/>
</dbReference>
<dbReference type="InterPro" id="IPR027417">
    <property type="entry name" value="P-loop_NTPase"/>
</dbReference>
<evidence type="ECO:0000256" key="1">
    <source>
        <dbReference type="ARBA" id="ARBA00006611"/>
    </source>
</evidence>
<protein>
    <recommendedName>
        <fullName evidence="4">Bacterial type II secretion system protein E domain-containing protein</fullName>
    </recommendedName>
</protein>
<dbReference type="PANTHER" id="PTHR30258:SF2">
    <property type="entry name" value="COMG OPERON PROTEIN 1"/>
    <property type="match status" value="1"/>
</dbReference>
<dbReference type="GO" id="GO:0016887">
    <property type="term" value="F:ATP hydrolysis activity"/>
    <property type="evidence" value="ECO:0007669"/>
    <property type="project" value="TreeGrafter"/>
</dbReference>
<dbReference type="PANTHER" id="PTHR30258">
    <property type="entry name" value="TYPE II SECRETION SYSTEM PROTEIN GSPE-RELATED"/>
    <property type="match status" value="1"/>
</dbReference>
<comment type="caution">
    <text evidence="5">The sequence shown here is derived from an EMBL/GenBank/DDBJ whole genome shotgun (WGS) entry which is preliminary data.</text>
</comment>
<dbReference type="PROSITE" id="PS00662">
    <property type="entry name" value="T2SP_E"/>
    <property type="match status" value="1"/>
</dbReference>
<reference evidence="5 6" key="1">
    <citation type="journal article" date="2016" name="Nat. Commun.">
        <title>Thousands of microbial genomes shed light on interconnected biogeochemical processes in an aquifer system.</title>
        <authorList>
            <person name="Anantharaman K."/>
            <person name="Brown C.T."/>
            <person name="Hug L.A."/>
            <person name="Sharon I."/>
            <person name="Castelle C.J."/>
            <person name="Probst A.J."/>
            <person name="Thomas B.C."/>
            <person name="Singh A."/>
            <person name="Wilkins M.J."/>
            <person name="Karaoz U."/>
            <person name="Brodie E.L."/>
            <person name="Williams K.H."/>
            <person name="Hubbard S.S."/>
            <person name="Banfield J.F."/>
        </authorList>
    </citation>
    <scope>NUCLEOTIDE SEQUENCE [LARGE SCALE GENOMIC DNA]</scope>
</reference>
<dbReference type="AlphaFoldDB" id="A0A1G2KVR8"/>